<dbReference type="SUPFAM" id="SSF49299">
    <property type="entry name" value="PKD domain"/>
    <property type="match status" value="1"/>
</dbReference>
<dbReference type="Gene3D" id="2.60.40.10">
    <property type="entry name" value="Immunoglobulins"/>
    <property type="match status" value="1"/>
</dbReference>
<protein>
    <submittedName>
        <fullName evidence="3">Gliding motility-associated C-terminal domain-containing protein</fullName>
    </submittedName>
</protein>
<feature type="domain" description="PKD" evidence="2">
    <location>
        <begin position="944"/>
        <end position="987"/>
    </location>
</feature>
<dbReference type="EMBL" id="JACXAD010000001">
    <property type="protein sequence ID" value="MBD2766274.1"/>
    <property type="molecule type" value="Genomic_DNA"/>
</dbReference>
<dbReference type="InterPro" id="IPR000601">
    <property type="entry name" value="PKD_dom"/>
</dbReference>
<dbReference type="RefSeq" id="WP_191003113.1">
    <property type="nucleotide sequence ID" value="NZ_JACXAD010000001.1"/>
</dbReference>
<name>A0A927B9V0_9BACT</name>
<dbReference type="Pfam" id="PF13585">
    <property type="entry name" value="CHU_C"/>
    <property type="match status" value="1"/>
</dbReference>
<evidence type="ECO:0000256" key="1">
    <source>
        <dbReference type="SAM" id="MobiDB-lite"/>
    </source>
</evidence>
<comment type="caution">
    <text evidence="3">The sequence shown here is derived from an EMBL/GenBank/DDBJ whole genome shotgun (WGS) entry which is preliminary data.</text>
</comment>
<organism evidence="3 4">
    <name type="scientific">Hymenobacter montanus</name>
    <dbReference type="NCBI Taxonomy" id="2771359"/>
    <lineage>
        <taxon>Bacteria</taxon>
        <taxon>Pseudomonadati</taxon>
        <taxon>Bacteroidota</taxon>
        <taxon>Cytophagia</taxon>
        <taxon>Cytophagales</taxon>
        <taxon>Hymenobacteraceae</taxon>
        <taxon>Hymenobacter</taxon>
    </lineage>
</organism>
<accession>A0A927B9V0</accession>
<dbReference type="CDD" id="cd00146">
    <property type="entry name" value="PKD"/>
    <property type="match status" value="1"/>
</dbReference>
<evidence type="ECO:0000313" key="4">
    <source>
        <dbReference type="Proteomes" id="UP000612233"/>
    </source>
</evidence>
<evidence type="ECO:0000259" key="2">
    <source>
        <dbReference type="PROSITE" id="PS50093"/>
    </source>
</evidence>
<dbReference type="Proteomes" id="UP000612233">
    <property type="component" value="Unassembled WGS sequence"/>
</dbReference>
<dbReference type="Gene3D" id="2.60.40.3440">
    <property type="match status" value="1"/>
</dbReference>
<dbReference type="Gene3D" id="2.60.40.2700">
    <property type="match status" value="2"/>
</dbReference>
<sequence>MLFNSTPSATVGLSSRFFNWATCCLPPAWRPGNHGTTGLASGLLVLLALGLSQPARAQTNRFRTYDDSNQVPANTPKSGNVIPNDDNPDNLSNNAFNVTLVAPPTNGTLTRFNADGSYEYTPNPGYLGPDSFTYQICVPGATPACSNVSTVRLNVYDPALVCTLGTGRNLLANPSFTLGNTAFSTSYTFIGTASRTPGLYAEGTYAVNEDANVYHGGFQGRGRSGQPGDKFMIVNGAGALVAVYSQTVRVLPNRYYSFAVYGTSLNSTAPAQLGLVVDGKSTSAVTTLPTTVGTYVRIEDLYFSGPGPATGFDVTIEIRDINKLPTGNDFGIDDLYFGSCSAFLTADTKETDLVPNVPTPSAIVPLSATISAGGSVGITVASFTIQSLPPTGVLYYNGVPVTVGQVIPVAPGTRNSGGSLTYMPAGGCAAASTSFTYTATDSDGNESNNVATYTIPVGPVPPPTVRAVGDNPFCVGQSVQLRTRPRLGYLFTWYNGSTVVNGAGNVLNDSVFVATTPGSYSVKTELASCAATSAPLSVTTKVCSPPAPCSLNEQFINTWYFGTRAGLSFNAQAPPARTPAVLLDGQMTAPEGTCSLSDDNGNLLFYTNGTQVWNRNHVLMPNGSGLAGNVSSTDGSMAIRLPGSTTRYYLFTQDSEGNAGGLSYSEIDMTLNGGLGDVVAATKNTPLVKRTTEKMTAVLHANGCDSWIIVHGWGDPAAGDEPGWPAAEHRGDVFLAFQVTPAGVVTTPVVSRVGPVHAASAGGLAFNGQLKASPDGRQLALARFGGTVELYAFDAATGAVSAPRTLASGGDAYYGIEFSPGRNKLYATILSPPQLLQFDLAAADIPASKKVIATGSADLGSIQAGPDGKLYVTRRNQSALGVITYPDSLGSACAYVDQGQELGGRLSGLGLPNFNQSFLVKVGFSARATACLAMKFEAGTNIPNPGTYTWNFGDPASGANNSSSIAEPTHLFSAPGEYTITLKITKSCLCKEIRATVVVPGAPTAGGIGADQTLCPGALPAPLTSTAPAGAGTGKYTYQWESSPDGNTWADIGGATGVGYAPSGLTRTTHFRRRVTSGFCTPATTAPVTITVLPPLDPGRIADNQTVCAGTAPQPLTSMAPATGGIGTFTYQWESSPDNSTWTDIAGATGADYPLGLLTATTYFRRRVTSGTGSCATAFSGSVAVRVEPLLATAVTLAPPPVQCPGTALTFNAVATDTGPAPTYSWTVNNTPVASGPTFTSSTLVTGDQVKVTVTPTVGRCNTGPATATVTVNRVPTVAPTVAIQVAPNVPVCQGDLLTFSIARVTDAGPTPAYQWQVDGVDVPGAQGQGPTFSSTTLRNGQTVTLRLLTTTSCGAAPPATSNAVAVAIGPPVDVDAGPDQEILAGESVVLQGRADGNYPVVWTPTTGLTFSGSDRLHPRASPTVTTVYTLSAGTGTCADASQVRVVVRPPIRIPNAFTPNGDGRDDTWQIERIEDFPNNTVNVYNRWGNPIFSASNYGRGNEWRGDINGQPAPMGTYYYVVVTKGPNGRSYSGSLTILY</sequence>
<dbReference type="Pfam" id="PF18911">
    <property type="entry name" value="PKD_4"/>
    <property type="match status" value="1"/>
</dbReference>
<dbReference type="PROSITE" id="PS50093">
    <property type="entry name" value="PKD"/>
    <property type="match status" value="1"/>
</dbReference>
<gene>
    <name evidence="3" type="ORF">IC235_00015</name>
</gene>
<reference evidence="3" key="1">
    <citation type="submission" date="2020-09" db="EMBL/GenBank/DDBJ databases">
        <authorList>
            <person name="Kim M.K."/>
        </authorList>
    </citation>
    <scope>NUCLEOTIDE SEQUENCE</scope>
    <source>
        <strain evidence="3">BT664</strain>
    </source>
</reference>
<dbReference type="Pfam" id="PF17963">
    <property type="entry name" value="Big_9"/>
    <property type="match status" value="1"/>
</dbReference>
<dbReference type="InterPro" id="IPR013783">
    <property type="entry name" value="Ig-like_fold"/>
</dbReference>
<dbReference type="InterPro" id="IPR035986">
    <property type="entry name" value="PKD_dom_sf"/>
</dbReference>
<feature type="compositionally biased region" description="Polar residues" evidence="1">
    <location>
        <begin position="64"/>
        <end position="78"/>
    </location>
</feature>
<dbReference type="InterPro" id="IPR026341">
    <property type="entry name" value="T9SS_type_B"/>
</dbReference>
<proteinExistence type="predicted"/>
<evidence type="ECO:0000313" key="3">
    <source>
        <dbReference type="EMBL" id="MBD2766274.1"/>
    </source>
</evidence>
<keyword evidence="4" id="KW-1185">Reference proteome</keyword>
<dbReference type="SUPFAM" id="SSF69304">
    <property type="entry name" value="Tricorn protease N-terminal domain"/>
    <property type="match status" value="1"/>
</dbReference>
<feature type="region of interest" description="Disordered" evidence="1">
    <location>
        <begin position="64"/>
        <end position="88"/>
    </location>
</feature>
<dbReference type="NCBIfam" id="TIGR04131">
    <property type="entry name" value="Bac_Flav_CTERM"/>
    <property type="match status" value="1"/>
</dbReference>